<dbReference type="InterPro" id="IPR019293">
    <property type="entry name" value="ThiN"/>
</dbReference>
<dbReference type="Gene3D" id="3.30.1330.10">
    <property type="entry name" value="PurM-like, N-terminal domain"/>
    <property type="match status" value="1"/>
</dbReference>
<name>A0ABX5LSE5_9BACT</name>
<organism evidence="5 6">
    <name type="scientific">Hallerella porci</name>
    <dbReference type="NCBI Taxonomy" id="1945871"/>
    <lineage>
        <taxon>Bacteria</taxon>
        <taxon>Pseudomonadati</taxon>
        <taxon>Fibrobacterota</taxon>
        <taxon>Fibrobacteria</taxon>
        <taxon>Fibrobacterales</taxon>
        <taxon>Fibrobacteraceae</taxon>
        <taxon>Hallerella</taxon>
    </lineage>
</organism>
<protein>
    <submittedName>
        <fullName evidence="5">Hydrogenase maturation factor</fullName>
    </submittedName>
</protein>
<comment type="caution">
    <text evidence="5">The sequence shown here is derived from an EMBL/GenBank/DDBJ whole genome shotgun (WGS) entry which is preliminary data.</text>
</comment>
<dbReference type="SUPFAM" id="SSF53639">
    <property type="entry name" value="AraD/HMP-PK domain-like"/>
    <property type="match status" value="1"/>
</dbReference>
<comment type="similarity">
    <text evidence="1">Belongs to the HypE family.</text>
</comment>
<evidence type="ECO:0000256" key="1">
    <source>
        <dbReference type="ARBA" id="ARBA00006243"/>
    </source>
</evidence>
<dbReference type="CDD" id="cd06061">
    <property type="entry name" value="PurM-like1"/>
    <property type="match status" value="1"/>
</dbReference>
<accession>A0ABX5LSE5</accession>
<dbReference type="PANTHER" id="PTHR30303:SF4">
    <property type="entry name" value="HYDROGENASE EXPRESSION_FORMATION PROTEIN HYPE"/>
    <property type="match status" value="1"/>
</dbReference>
<dbReference type="EMBL" id="QGHD01000001">
    <property type="protein sequence ID" value="PWL04203.1"/>
    <property type="molecule type" value="Genomic_DNA"/>
</dbReference>
<dbReference type="Pfam" id="PF10120">
    <property type="entry name" value="ThiN"/>
    <property type="match status" value="1"/>
</dbReference>
<dbReference type="Gene3D" id="3.90.650.10">
    <property type="entry name" value="PurM-like C-terminal domain"/>
    <property type="match status" value="1"/>
</dbReference>
<proteinExistence type="inferred from homology"/>
<dbReference type="InterPro" id="IPR016188">
    <property type="entry name" value="PurM-like_N"/>
</dbReference>
<dbReference type="InterPro" id="IPR036921">
    <property type="entry name" value="PurM-like_N_sf"/>
</dbReference>
<reference evidence="5 6" key="1">
    <citation type="submission" date="2018-05" db="EMBL/GenBank/DDBJ databases">
        <title>Animal gut microbial communities from fecal samples from Wisconsin, USA.</title>
        <authorList>
            <person name="Neumann A."/>
        </authorList>
    </citation>
    <scope>NUCLEOTIDE SEQUENCE [LARGE SCALE GENOMIC DNA]</scope>
    <source>
        <strain evidence="5 6">UWS4</strain>
    </source>
</reference>
<dbReference type="SUPFAM" id="SSF55326">
    <property type="entry name" value="PurM N-terminal domain-like"/>
    <property type="match status" value="1"/>
</dbReference>
<dbReference type="Proteomes" id="UP000245523">
    <property type="component" value="Unassembled WGS sequence"/>
</dbReference>
<feature type="domain" description="PurM-like N-terminal" evidence="2">
    <location>
        <begin position="33"/>
        <end position="135"/>
    </location>
</feature>
<dbReference type="InterPro" id="IPR010918">
    <property type="entry name" value="PurM-like_C_dom"/>
</dbReference>
<dbReference type="RefSeq" id="WP_106197367.1">
    <property type="nucleotide sequence ID" value="NZ_JAXEIU010000053.1"/>
</dbReference>
<dbReference type="Pfam" id="PF02769">
    <property type="entry name" value="AIRS_C"/>
    <property type="match status" value="1"/>
</dbReference>
<sequence>MIGKVNDDFFTQSILSKTGAKNSKVKIGPAMGVDSAILKVPEGYMAIAEDPIFPSVRMTPKDFAYVTVHIGASDVAVMGIKPQFMTYSLLLPPETKQEYIAELIDEISAEAARLGISIVGGHTGYYGAVVCPTIGGITVWGTGKKFVSPRGAKAGDDLVITKSIAIEAAALLGFELGEALKGKLAPKDIKRAAKRMQEISVVKDAEIAAKFAGVHAMHDATEGGIKRGIWEVAEASKLGIEIHTDDYKIPADIQKICAIFGLNPWEIISEGTLVIAVDPKETKKLQNAFSKEGIPSAVLGKFTQKSAGRKWIQNGESLDFTPPVKDFFWDVFFNAKNILAEGNVEEGLSENDKLCRDLKSAVEYLKAANIYRMLPEIGMNIGYTVNGKTAADVCAVPGRIFRVNQETCSVRDPEMGISVYMAGTLLEIRKKFPQAECVANFRSNDKILSAVKKLGLKSLAMPTPKDYWQLGNDYDRDLEKVIAGAETLPDVISIPDRINLEKLILVIGTSLDDFQKKVLAINTEIQE</sequence>
<evidence type="ECO:0000259" key="2">
    <source>
        <dbReference type="Pfam" id="PF00586"/>
    </source>
</evidence>
<keyword evidence="6" id="KW-1185">Reference proteome</keyword>
<dbReference type="InterPro" id="IPR036409">
    <property type="entry name" value="Aldolase_II/adducin_N_sf"/>
</dbReference>
<dbReference type="InterPro" id="IPR011854">
    <property type="entry name" value="HypE"/>
</dbReference>
<evidence type="ECO:0000259" key="4">
    <source>
        <dbReference type="Pfam" id="PF10120"/>
    </source>
</evidence>
<dbReference type="PANTHER" id="PTHR30303">
    <property type="entry name" value="HYDROGENASE ISOENZYMES FORMATION PROTEIN HYPE"/>
    <property type="match status" value="1"/>
</dbReference>
<dbReference type="InterPro" id="IPR036676">
    <property type="entry name" value="PurM-like_C_sf"/>
</dbReference>
<gene>
    <name evidence="5" type="ORF">B0H50_101216</name>
</gene>
<feature type="domain" description="Thiamine-phosphate synthase ThiN" evidence="4">
    <location>
        <begin position="358"/>
        <end position="518"/>
    </location>
</feature>
<dbReference type="Gene3D" id="3.40.225.10">
    <property type="entry name" value="Class II aldolase/adducin N-terminal domain"/>
    <property type="match status" value="1"/>
</dbReference>
<feature type="domain" description="PurM-like C-terminal" evidence="3">
    <location>
        <begin position="153"/>
        <end position="306"/>
    </location>
</feature>
<evidence type="ECO:0000313" key="5">
    <source>
        <dbReference type="EMBL" id="PWL04203.1"/>
    </source>
</evidence>
<evidence type="ECO:0000259" key="3">
    <source>
        <dbReference type="Pfam" id="PF02769"/>
    </source>
</evidence>
<evidence type="ECO:0000313" key="6">
    <source>
        <dbReference type="Proteomes" id="UP000245523"/>
    </source>
</evidence>
<dbReference type="Pfam" id="PF00586">
    <property type="entry name" value="AIRS"/>
    <property type="match status" value="1"/>
</dbReference>
<dbReference type="SUPFAM" id="SSF56042">
    <property type="entry name" value="PurM C-terminal domain-like"/>
    <property type="match status" value="1"/>
</dbReference>